<feature type="binding site" evidence="7">
    <location>
        <position position="136"/>
    </location>
    <ligand>
        <name>Ca(2+)</name>
        <dbReference type="ChEBI" id="CHEBI:29108"/>
        <label>3</label>
    </ligand>
</feature>
<feature type="binding site" evidence="7">
    <location>
        <position position="139"/>
    </location>
    <ligand>
        <name>Ca(2+)</name>
        <dbReference type="ChEBI" id="CHEBI:29108"/>
        <label>3</label>
    </ligand>
</feature>
<evidence type="ECO:0000313" key="9">
    <source>
        <dbReference type="Ensembl" id="ENSPEMP00000034127.1"/>
    </source>
</evidence>
<dbReference type="SUPFAM" id="SSF55486">
    <property type="entry name" value="Metalloproteases ('zincins'), catalytic domain"/>
    <property type="match status" value="1"/>
</dbReference>
<dbReference type="AlphaFoldDB" id="A0A8C8W3I3"/>
<evidence type="ECO:0000256" key="6">
    <source>
        <dbReference type="ARBA" id="ARBA00023145"/>
    </source>
</evidence>
<dbReference type="InterPro" id="IPR024079">
    <property type="entry name" value="MetalloPept_cat_dom_sf"/>
</dbReference>
<dbReference type="InterPro" id="IPR001818">
    <property type="entry name" value="Pept_M10_metallopeptidase"/>
</dbReference>
<dbReference type="GO" id="GO:0031012">
    <property type="term" value="C:extracellular matrix"/>
    <property type="evidence" value="ECO:0007669"/>
    <property type="project" value="InterPro"/>
</dbReference>
<evidence type="ECO:0000256" key="7">
    <source>
        <dbReference type="PIRSR" id="PIRSR621190-2"/>
    </source>
</evidence>
<dbReference type="InterPro" id="IPR021190">
    <property type="entry name" value="Pept_M10A"/>
</dbReference>
<keyword evidence="4" id="KW-0378">Hydrolase</keyword>
<evidence type="ECO:0000313" key="10">
    <source>
        <dbReference type="Proteomes" id="UP000694547"/>
    </source>
</evidence>
<dbReference type="GO" id="GO:0005886">
    <property type="term" value="C:plasma membrane"/>
    <property type="evidence" value="ECO:0007669"/>
    <property type="project" value="TreeGrafter"/>
</dbReference>
<feature type="binding site" evidence="7">
    <location>
        <position position="95"/>
    </location>
    <ligand>
        <name>Ca(2+)</name>
        <dbReference type="ChEBI" id="CHEBI:29108"/>
        <label>2</label>
    </ligand>
</feature>
<evidence type="ECO:0000256" key="2">
    <source>
        <dbReference type="ARBA" id="ARBA00022670"/>
    </source>
</evidence>
<comment type="cofactor">
    <cofactor evidence="7">
        <name>Zn(2+)</name>
        <dbReference type="ChEBI" id="CHEBI:29105"/>
    </cofactor>
    <text evidence="7">Binds 2 Zn(2+) ions per subunit.</text>
</comment>
<dbReference type="PRINTS" id="PR00138">
    <property type="entry name" value="MATRIXIN"/>
</dbReference>
<dbReference type="Pfam" id="PF00413">
    <property type="entry name" value="Peptidase_M10"/>
    <property type="match status" value="1"/>
</dbReference>
<dbReference type="GO" id="GO:0005615">
    <property type="term" value="C:extracellular space"/>
    <property type="evidence" value="ECO:0007669"/>
    <property type="project" value="TreeGrafter"/>
</dbReference>
<reference evidence="9 10" key="1">
    <citation type="submission" date="2018-10" db="EMBL/GenBank/DDBJ databases">
        <title>Improved assembly of the deer mouse Peromyscus maniculatus genome.</title>
        <authorList>
            <person name="Lassance J.-M."/>
            <person name="Hoekstra H.E."/>
        </authorList>
    </citation>
    <scope>NUCLEOTIDE SEQUENCE [LARGE SCALE GENOMIC DNA]</scope>
</reference>
<evidence type="ECO:0000256" key="5">
    <source>
        <dbReference type="ARBA" id="ARBA00022833"/>
    </source>
</evidence>
<proteinExistence type="inferred from homology"/>
<evidence type="ECO:0000256" key="4">
    <source>
        <dbReference type="ARBA" id="ARBA00022801"/>
    </source>
</evidence>
<feature type="binding site" evidence="7">
    <location>
        <position position="137"/>
    </location>
    <ligand>
        <name>Ca(2+)</name>
        <dbReference type="ChEBI" id="CHEBI:29108"/>
        <label>1</label>
    </ligand>
</feature>
<dbReference type="GO" id="GO:0006508">
    <property type="term" value="P:proteolysis"/>
    <property type="evidence" value="ECO:0007669"/>
    <property type="project" value="UniProtKB-KW"/>
</dbReference>
<comment type="similarity">
    <text evidence="1">Belongs to the peptidase M10A family.</text>
</comment>
<keyword evidence="6" id="KW-0865">Zymogen</keyword>
<keyword evidence="2" id="KW-0645">Protease</keyword>
<keyword evidence="10" id="KW-1185">Reference proteome</keyword>
<dbReference type="PANTHER" id="PTHR10201:SF142">
    <property type="entry name" value="MATRIX METALLOPROTEINASE-25"/>
    <property type="match status" value="1"/>
</dbReference>
<dbReference type="GO" id="GO:0030198">
    <property type="term" value="P:extracellular matrix organization"/>
    <property type="evidence" value="ECO:0007669"/>
    <property type="project" value="TreeGrafter"/>
</dbReference>
<accession>A0A8C8W3I3</accession>
<dbReference type="GO" id="GO:0004222">
    <property type="term" value="F:metalloendopeptidase activity"/>
    <property type="evidence" value="ECO:0007669"/>
    <property type="project" value="InterPro"/>
</dbReference>
<dbReference type="Proteomes" id="UP000694547">
    <property type="component" value="Chromosome 14"/>
</dbReference>
<reference evidence="9" key="3">
    <citation type="submission" date="2025-09" db="UniProtKB">
        <authorList>
            <consortium name="Ensembl"/>
        </authorList>
    </citation>
    <scope>IDENTIFICATION</scope>
</reference>
<keyword evidence="3 7" id="KW-0479">Metal-binding</keyword>
<dbReference type="Ensembl" id="ENSPEMT00000034561.1">
    <property type="protein sequence ID" value="ENSPEMP00000034127.1"/>
    <property type="gene ID" value="ENSPEMG00000031040.1"/>
</dbReference>
<evidence type="ECO:0000259" key="8">
    <source>
        <dbReference type="SMART" id="SM00235"/>
    </source>
</evidence>
<keyword evidence="5 7" id="KW-0862">Zinc</keyword>
<comment type="cofactor">
    <cofactor evidence="7">
        <name>Ca(2+)</name>
        <dbReference type="ChEBI" id="CHEBI:29108"/>
    </cofactor>
    <text evidence="7">Can bind about 5 Ca(2+) ions per subunit.</text>
</comment>
<feature type="binding site" evidence="7">
    <location>
        <position position="139"/>
    </location>
    <ligand>
        <name>Ca(2+)</name>
        <dbReference type="ChEBI" id="CHEBI:29108"/>
        <label>1</label>
    </ligand>
</feature>
<reference evidence="9" key="2">
    <citation type="submission" date="2025-08" db="UniProtKB">
        <authorList>
            <consortium name="Ensembl"/>
        </authorList>
    </citation>
    <scope>IDENTIFICATION</scope>
</reference>
<dbReference type="InterPro" id="IPR006026">
    <property type="entry name" value="Peptidase_Metallo"/>
</dbReference>
<sequence length="205" mass="22904">MDPVTIATMHKPRCSLPDILGPAGLFRRRRRRRRYALSGSVWKKRTLTWRIQSFSQNSQLSQLMVRTLMSYALTVWAVESGLTFQEVDSRHQEPDILIHFSRGYHQDSYPFDGPGGTLAHAFFPGEHPISGDTHFDDEETWTFGSKDVLEEGLVGGSISLEVDLGASKAQARLSVSPIRLPMGPDVELSVSFTNSACLLPCFPSH</sequence>
<evidence type="ECO:0000256" key="3">
    <source>
        <dbReference type="ARBA" id="ARBA00022723"/>
    </source>
</evidence>
<feature type="binding site" evidence="7">
    <location>
        <position position="105"/>
    </location>
    <ligand>
        <name>Zn(2+)</name>
        <dbReference type="ChEBI" id="CHEBI:29105"/>
        <label>1</label>
    </ligand>
</feature>
<dbReference type="GO" id="GO:0008270">
    <property type="term" value="F:zinc ion binding"/>
    <property type="evidence" value="ECO:0007669"/>
    <property type="project" value="InterPro"/>
</dbReference>
<feature type="binding site" evidence="7">
    <location>
        <position position="107"/>
    </location>
    <ligand>
        <name>Zn(2+)</name>
        <dbReference type="ChEBI" id="CHEBI:29105"/>
        <label>1</label>
    </ligand>
</feature>
<feature type="binding site" evidence="7">
    <location>
        <position position="112"/>
    </location>
    <ligand>
        <name>Ca(2+)</name>
        <dbReference type="ChEBI" id="CHEBI:29108"/>
        <label>3</label>
    </ligand>
</feature>
<feature type="binding site" evidence="7">
    <location>
        <position position="132"/>
    </location>
    <ligand>
        <name>Ca(2+)</name>
        <dbReference type="ChEBI" id="CHEBI:29108"/>
        <label>2</label>
    </ligand>
</feature>
<dbReference type="GO" id="GO:0030574">
    <property type="term" value="P:collagen catabolic process"/>
    <property type="evidence" value="ECO:0007669"/>
    <property type="project" value="TreeGrafter"/>
</dbReference>
<feature type="binding site" evidence="7">
    <location>
        <position position="120"/>
    </location>
    <ligand>
        <name>Zn(2+)</name>
        <dbReference type="ChEBI" id="CHEBI:29105"/>
        <label>1</label>
    </ligand>
</feature>
<keyword evidence="7" id="KW-0106">Calcium</keyword>
<organism evidence="9 10">
    <name type="scientific">Peromyscus maniculatus bairdii</name>
    <name type="common">Prairie deer mouse</name>
    <dbReference type="NCBI Taxonomy" id="230844"/>
    <lineage>
        <taxon>Eukaryota</taxon>
        <taxon>Metazoa</taxon>
        <taxon>Chordata</taxon>
        <taxon>Craniata</taxon>
        <taxon>Vertebrata</taxon>
        <taxon>Euteleostomi</taxon>
        <taxon>Mammalia</taxon>
        <taxon>Eutheria</taxon>
        <taxon>Euarchontoglires</taxon>
        <taxon>Glires</taxon>
        <taxon>Rodentia</taxon>
        <taxon>Myomorpha</taxon>
        <taxon>Muroidea</taxon>
        <taxon>Cricetidae</taxon>
        <taxon>Neotominae</taxon>
        <taxon>Peromyscus</taxon>
    </lineage>
</organism>
<evidence type="ECO:0000256" key="1">
    <source>
        <dbReference type="ARBA" id="ARBA00010370"/>
    </source>
</evidence>
<feature type="binding site" description="in inhibited form" evidence="7">
    <location>
        <position position="14"/>
    </location>
    <ligand>
        <name>Zn(2+)</name>
        <dbReference type="ChEBI" id="CHEBI:29105"/>
        <label>2</label>
        <note>catalytic</note>
    </ligand>
</feature>
<dbReference type="Gene3D" id="3.40.390.10">
    <property type="entry name" value="Collagenase (Catalytic Domain)"/>
    <property type="match status" value="1"/>
</dbReference>
<feature type="binding site" evidence="7">
    <location>
        <position position="134"/>
    </location>
    <ligand>
        <name>Zn(2+)</name>
        <dbReference type="ChEBI" id="CHEBI:29105"/>
        <label>1</label>
    </ligand>
</feature>
<protein>
    <recommendedName>
        <fullName evidence="8">Peptidase metallopeptidase domain-containing protein</fullName>
    </recommendedName>
</protein>
<name>A0A8C8W3I3_PERMB</name>
<feature type="domain" description="Peptidase metallopeptidase" evidence="8">
    <location>
        <begin position="38"/>
        <end position="166"/>
    </location>
</feature>
<dbReference type="GeneTree" id="ENSGT00940000159799"/>
<feature type="binding site" evidence="7">
    <location>
        <position position="113"/>
    </location>
    <ligand>
        <name>Ca(2+)</name>
        <dbReference type="ChEBI" id="CHEBI:29108"/>
        <label>3</label>
    </ligand>
</feature>
<dbReference type="PANTHER" id="PTHR10201">
    <property type="entry name" value="MATRIX METALLOPROTEINASE"/>
    <property type="match status" value="1"/>
</dbReference>
<dbReference type="SMART" id="SM00235">
    <property type="entry name" value="ZnMc"/>
    <property type="match status" value="1"/>
</dbReference>